<organism evidence="1 2">
    <name type="scientific">Streptomyces fodineus</name>
    <dbReference type="NCBI Taxonomy" id="1904616"/>
    <lineage>
        <taxon>Bacteria</taxon>
        <taxon>Bacillati</taxon>
        <taxon>Actinomycetota</taxon>
        <taxon>Actinomycetes</taxon>
        <taxon>Kitasatosporales</taxon>
        <taxon>Streptomycetaceae</taxon>
        <taxon>Streptomyces</taxon>
    </lineage>
</organism>
<proteinExistence type="predicted"/>
<gene>
    <name evidence="1" type="ORF">BFF78_22670</name>
</gene>
<dbReference type="Proteomes" id="UP000094960">
    <property type="component" value="Chromosome"/>
</dbReference>
<dbReference type="EMBL" id="CP017248">
    <property type="protein sequence ID" value="AOR33490.1"/>
    <property type="molecule type" value="Genomic_DNA"/>
</dbReference>
<dbReference type="AlphaFoldDB" id="A0A1D7YDD2"/>
<evidence type="ECO:0000313" key="1">
    <source>
        <dbReference type="EMBL" id="AOR33490.1"/>
    </source>
</evidence>
<sequence>MRNSAIATAIGTAMTMAMTEETIVPKASTAMPKLGGMRLVFHSKVVRKFPWSLLIAREAR</sequence>
<reference evidence="2" key="1">
    <citation type="submission" date="2016-09" db="EMBL/GenBank/DDBJ databases">
        <title>Streptomyces puniciscabiei strain:TW1S1 Genome sequencing and assembly.</title>
        <authorList>
            <person name="Kim M.-K."/>
            <person name="Kim S.B."/>
        </authorList>
    </citation>
    <scope>NUCLEOTIDE SEQUENCE [LARGE SCALE GENOMIC DNA]</scope>
    <source>
        <strain evidence="2">TW1S1</strain>
    </source>
</reference>
<evidence type="ECO:0000313" key="2">
    <source>
        <dbReference type="Proteomes" id="UP000094960"/>
    </source>
</evidence>
<dbReference type="KEGG" id="spun:BFF78_22670"/>
<name>A0A1D7YDD2_9ACTN</name>
<keyword evidence="2" id="KW-1185">Reference proteome</keyword>
<accession>A0A1D7YDD2</accession>
<protein>
    <submittedName>
        <fullName evidence="1">Uncharacterized protein</fullName>
    </submittedName>
</protein>